<dbReference type="EMBL" id="RBIL01000001">
    <property type="protein sequence ID" value="RKQ90812.1"/>
    <property type="molecule type" value="Genomic_DNA"/>
</dbReference>
<accession>A0A660L725</accession>
<sequence length="297" mass="33523">MWRHWYLRAATPHERDRSTRRSRRARSAMAHPGHRAAETGCAHPRQRDRARRETPSVDRRRLPVSADPPSRHLRIPKLAARPLQRVVDRPDADMKRLGNFMMRVIRGGQCQRATLERRERPATASHEAQLLARDHFCHRIIVGRADELHRHRRSTRLLAGDRTRPWGLGALRVLVQRVNRRCKSKQEVLACPCRLNDGSRLTGRAHPGEAAERHPAGGLPPRRCVKDGHPRLLRQVLWLGAGDEVAGSDGAHHRLVQLEQPVLGCAIPCPGGGDESSFEARRGERLGAGVTCHAFRP</sequence>
<proteinExistence type="predicted"/>
<feature type="region of interest" description="Disordered" evidence="1">
    <location>
        <begin position="11"/>
        <end position="71"/>
    </location>
</feature>
<evidence type="ECO:0000313" key="2">
    <source>
        <dbReference type="EMBL" id="RKQ90812.1"/>
    </source>
</evidence>
<reference evidence="2 3" key="1">
    <citation type="submission" date="2018-10" db="EMBL/GenBank/DDBJ databases">
        <title>Genomic Encyclopedia of Archaeal and Bacterial Type Strains, Phase II (KMG-II): from individual species to whole genera.</title>
        <authorList>
            <person name="Goeker M."/>
        </authorList>
    </citation>
    <scope>NUCLEOTIDE SEQUENCE [LARGE SCALE GENOMIC DNA]</scope>
    <source>
        <strain evidence="2 3">DSM 14954</strain>
    </source>
</reference>
<comment type="caution">
    <text evidence="2">The sequence shown here is derived from an EMBL/GenBank/DDBJ whole genome shotgun (WGS) entry which is preliminary data.</text>
</comment>
<gene>
    <name evidence="2" type="ORF">C8N24_0627</name>
</gene>
<dbReference type="AlphaFoldDB" id="A0A660L725"/>
<evidence type="ECO:0000256" key="1">
    <source>
        <dbReference type="SAM" id="MobiDB-lite"/>
    </source>
</evidence>
<organism evidence="2 3">
    <name type="scientific">Solirubrobacter pauli</name>
    <dbReference type="NCBI Taxonomy" id="166793"/>
    <lineage>
        <taxon>Bacteria</taxon>
        <taxon>Bacillati</taxon>
        <taxon>Actinomycetota</taxon>
        <taxon>Thermoleophilia</taxon>
        <taxon>Solirubrobacterales</taxon>
        <taxon>Solirubrobacteraceae</taxon>
        <taxon>Solirubrobacter</taxon>
    </lineage>
</organism>
<feature type="compositionally biased region" description="Basic and acidic residues" evidence="1">
    <location>
        <begin position="45"/>
        <end position="61"/>
    </location>
</feature>
<name>A0A660L725_9ACTN</name>
<evidence type="ECO:0000313" key="3">
    <source>
        <dbReference type="Proteomes" id="UP000278962"/>
    </source>
</evidence>
<keyword evidence="3" id="KW-1185">Reference proteome</keyword>
<protein>
    <submittedName>
        <fullName evidence="2">Uncharacterized protein</fullName>
    </submittedName>
</protein>
<dbReference type="Proteomes" id="UP000278962">
    <property type="component" value="Unassembled WGS sequence"/>
</dbReference>